<dbReference type="InterPro" id="IPR052964">
    <property type="entry name" value="Sporulation_signal_mat"/>
</dbReference>
<feature type="transmembrane region" description="Helical" evidence="5">
    <location>
        <begin position="92"/>
        <end position="112"/>
    </location>
</feature>
<organism evidence="7 8">
    <name type="scientific">Corallococcus praedator</name>
    <dbReference type="NCBI Taxonomy" id="2316724"/>
    <lineage>
        <taxon>Bacteria</taxon>
        <taxon>Pseudomonadati</taxon>
        <taxon>Myxococcota</taxon>
        <taxon>Myxococcia</taxon>
        <taxon>Myxococcales</taxon>
        <taxon>Cystobacterineae</taxon>
        <taxon>Myxococcaceae</taxon>
        <taxon>Corallococcus</taxon>
    </lineage>
</organism>
<dbReference type="PANTHER" id="PTHR39535:SF2">
    <property type="entry name" value="HTTM DOMAIN-CONTAINING PROTEIN"/>
    <property type="match status" value="1"/>
</dbReference>
<feature type="transmembrane region" description="Helical" evidence="5">
    <location>
        <begin position="142"/>
        <end position="159"/>
    </location>
</feature>
<keyword evidence="4 5" id="KW-0472">Membrane</keyword>
<name>A0ABX9Q785_9BACT</name>
<comment type="caution">
    <text evidence="7">The sequence shown here is derived from an EMBL/GenBank/DDBJ whole genome shotgun (WGS) entry which is preliminary data.</text>
</comment>
<keyword evidence="2 5" id="KW-0812">Transmembrane</keyword>
<dbReference type="EMBL" id="RAWI01000571">
    <property type="protein sequence ID" value="RKH91208.1"/>
    <property type="molecule type" value="Genomic_DNA"/>
</dbReference>
<feature type="domain" description="HTTM-like" evidence="6">
    <location>
        <begin position="20"/>
        <end position="297"/>
    </location>
</feature>
<feature type="transmembrane region" description="Helical" evidence="5">
    <location>
        <begin position="224"/>
        <end position="250"/>
    </location>
</feature>
<dbReference type="RefSeq" id="WP_120584352.1">
    <property type="nucleotide sequence ID" value="NZ_RAWI01000571.1"/>
</dbReference>
<dbReference type="PANTHER" id="PTHR39535">
    <property type="entry name" value="SPORULATION-DELAYING PROTEIN SDPB"/>
    <property type="match status" value="1"/>
</dbReference>
<accession>A0ABX9Q785</accession>
<reference evidence="7 8" key="1">
    <citation type="submission" date="2018-09" db="EMBL/GenBank/DDBJ databases">
        <authorList>
            <person name="Livingstone P.G."/>
            <person name="Whitworth D.E."/>
        </authorList>
    </citation>
    <scope>NUCLEOTIDE SEQUENCE [LARGE SCALE GENOMIC DNA]</scope>
    <source>
        <strain evidence="7 8">CA031B</strain>
    </source>
</reference>
<evidence type="ECO:0000259" key="6">
    <source>
        <dbReference type="SMART" id="SM00752"/>
    </source>
</evidence>
<dbReference type="InterPro" id="IPR011020">
    <property type="entry name" value="HTTM-like"/>
</dbReference>
<keyword evidence="8" id="KW-1185">Reference proteome</keyword>
<evidence type="ECO:0000256" key="3">
    <source>
        <dbReference type="ARBA" id="ARBA00022989"/>
    </source>
</evidence>
<gene>
    <name evidence="7" type="ORF">D7Y13_38945</name>
</gene>
<feature type="transmembrane region" description="Helical" evidence="5">
    <location>
        <begin position="270"/>
        <end position="298"/>
    </location>
</feature>
<evidence type="ECO:0000256" key="2">
    <source>
        <dbReference type="ARBA" id="ARBA00022692"/>
    </source>
</evidence>
<evidence type="ECO:0000313" key="7">
    <source>
        <dbReference type="EMBL" id="RKH91208.1"/>
    </source>
</evidence>
<dbReference type="SMART" id="SM00752">
    <property type="entry name" value="HTTM"/>
    <property type="match status" value="1"/>
</dbReference>
<evidence type="ECO:0000313" key="8">
    <source>
        <dbReference type="Proteomes" id="UP000278907"/>
    </source>
</evidence>
<comment type="subcellular location">
    <subcellularLocation>
        <location evidence="1">Endomembrane system</location>
        <topology evidence="1">Multi-pass membrane protein</topology>
    </subcellularLocation>
</comment>
<sequence length="320" mass="33857">MTSNSAASLSAGQRLAAFISAPSSAGPLAVFRIGVASLLLVQAWTLADSLPELFGERGLVPSSVSRSMASPWVPRVDAVAGALAPLGISQAAGVQGLAVLYVVALVGLLLGIRTRLSAVVAWVVHTVLMNSGNFFAYGVETFAHISLFYCAVMPVGAAFSHDVSTGRLSGAPSAAATLSLRVLQVHLCIIYGTTGVEKALGPVWQDGTALWEVLMQPQYGQFDFAWLASVPWVVKLATWSTLVVEVGYVVCIWPRSTRGLWVLMTLGMHLGIAVMMGLWLFSGMMAVLTFAAFGWNLFAEALSARARAAVVLPFHSHPAR</sequence>
<proteinExistence type="predicted"/>
<evidence type="ECO:0000256" key="4">
    <source>
        <dbReference type="ARBA" id="ARBA00023136"/>
    </source>
</evidence>
<dbReference type="Proteomes" id="UP000278907">
    <property type="component" value="Unassembled WGS sequence"/>
</dbReference>
<protein>
    <recommendedName>
        <fullName evidence="6">HTTM-like domain-containing protein</fullName>
    </recommendedName>
</protein>
<keyword evidence="3 5" id="KW-1133">Transmembrane helix</keyword>
<evidence type="ECO:0000256" key="1">
    <source>
        <dbReference type="ARBA" id="ARBA00004127"/>
    </source>
</evidence>
<evidence type="ECO:0000256" key="5">
    <source>
        <dbReference type="SAM" id="Phobius"/>
    </source>
</evidence>